<reference evidence="1 2" key="1">
    <citation type="journal article" date="2019" name="Appl. Microbiol. Biotechnol.">
        <title>Genome sequence of Isaria javanica and comparative genome analysis insights into family S53 peptidase evolution in fungal entomopathogens.</title>
        <authorList>
            <person name="Lin R."/>
            <person name="Zhang X."/>
            <person name="Xin B."/>
            <person name="Zou M."/>
            <person name="Gao Y."/>
            <person name="Qin F."/>
            <person name="Hu Q."/>
            <person name="Xie B."/>
            <person name="Cheng X."/>
        </authorList>
    </citation>
    <scope>NUCLEOTIDE SEQUENCE [LARGE SCALE GENOMIC DNA]</scope>
    <source>
        <strain evidence="1 2">IJ1G</strain>
    </source>
</reference>
<evidence type="ECO:0000313" key="1">
    <source>
        <dbReference type="EMBL" id="TQW00239.1"/>
    </source>
</evidence>
<gene>
    <name evidence="1" type="ORF">IF1G_00170</name>
</gene>
<comment type="caution">
    <text evidence="1">The sequence shown here is derived from an EMBL/GenBank/DDBJ whole genome shotgun (WGS) entry which is preliminary data.</text>
</comment>
<dbReference type="STRING" id="43265.A0A545VEV2"/>
<keyword evidence="2" id="KW-1185">Reference proteome</keyword>
<sequence>MTPEPDNLDGLIQGLSDPRASLSPSGFSVAAFKDFTRANDRVISQGNVIARILPKILGDSDILSEGNLIFTNLDSITDGTTVNPAPDLFNGSRSKDVDKIVRQEPSKTIIPTSHTRAPVVPDFFLEARMATDVAKRQACLDGAIAPCYAQSAIPWRGRASP</sequence>
<accession>A0A545VEV2</accession>
<proteinExistence type="predicted"/>
<dbReference type="EMBL" id="SPUK01000001">
    <property type="protein sequence ID" value="TQW00239.1"/>
    <property type="molecule type" value="Genomic_DNA"/>
</dbReference>
<dbReference type="AlphaFoldDB" id="A0A545VEV2"/>
<protein>
    <submittedName>
        <fullName evidence="1">Uncharacterized protein</fullName>
    </submittedName>
</protein>
<organism evidence="1 2">
    <name type="scientific">Cordyceps javanica</name>
    <dbReference type="NCBI Taxonomy" id="43265"/>
    <lineage>
        <taxon>Eukaryota</taxon>
        <taxon>Fungi</taxon>
        <taxon>Dikarya</taxon>
        <taxon>Ascomycota</taxon>
        <taxon>Pezizomycotina</taxon>
        <taxon>Sordariomycetes</taxon>
        <taxon>Hypocreomycetidae</taxon>
        <taxon>Hypocreales</taxon>
        <taxon>Cordycipitaceae</taxon>
        <taxon>Cordyceps</taxon>
    </lineage>
</organism>
<name>A0A545VEV2_9HYPO</name>
<dbReference type="Proteomes" id="UP000315783">
    <property type="component" value="Unassembled WGS sequence"/>
</dbReference>
<evidence type="ECO:0000313" key="2">
    <source>
        <dbReference type="Proteomes" id="UP000315783"/>
    </source>
</evidence>